<reference evidence="1 2" key="1">
    <citation type="journal article" date="2020" name="Mol. Biol. Evol.">
        <title>Distinct Expression and Methylation Patterns for Genes with Different Fates following a Single Whole-Genome Duplication in Flowering Plants.</title>
        <authorList>
            <person name="Shi T."/>
            <person name="Rahmani R.S."/>
            <person name="Gugger P.F."/>
            <person name="Wang M."/>
            <person name="Li H."/>
            <person name="Zhang Y."/>
            <person name="Li Z."/>
            <person name="Wang Q."/>
            <person name="Van de Peer Y."/>
            <person name="Marchal K."/>
            <person name="Chen J."/>
        </authorList>
    </citation>
    <scope>NUCLEOTIDE SEQUENCE [LARGE SCALE GENOMIC DNA]</scope>
    <source>
        <tissue evidence="1">Leaf</tissue>
    </source>
</reference>
<name>A0A822XQZ8_NELNU</name>
<evidence type="ECO:0000313" key="1">
    <source>
        <dbReference type="EMBL" id="DAD22757.1"/>
    </source>
</evidence>
<dbReference type="Proteomes" id="UP000607653">
    <property type="component" value="Unassembled WGS sequence"/>
</dbReference>
<organism evidence="1 2">
    <name type="scientific">Nelumbo nucifera</name>
    <name type="common">Sacred lotus</name>
    <dbReference type="NCBI Taxonomy" id="4432"/>
    <lineage>
        <taxon>Eukaryota</taxon>
        <taxon>Viridiplantae</taxon>
        <taxon>Streptophyta</taxon>
        <taxon>Embryophyta</taxon>
        <taxon>Tracheophyta</taxon>
        <taxon>Spermatophyta</taxon>
        <taxon>Magnoliopsida</taxon>
        <taxon>Proteales</taxon>
        <taxon>Nelumbonaceae</taxon>
        <taxon>Nelumbo</taxon>
    </lineage>
</organism>
<proteinExistence type="predicted"/>
<dbReference type="AlphaFoldDB" id="A0A822XQZ8"/>
<sequence>MLEKRGKLVVVVKIKVVMAMSDGTWVGGCEDNVYLSNLADPPFLSSTHKKIARANWMEKVKINSLIRGFRIQERISRTQLLEGGMENWNKGLVKVARRSASDNYGVIHQAIYAMDQWAQSRDRWNQRVPTVPTAKGAFEELKGNLLTTTLISLLIS</sequence>
<gene>
    <name evidence="1" type="ORF">HUJ06_024220</name>
</gene>
<accession>A0A822XQZ8</accession>
<evidence type="ECO:0000313" key="2">
    <source>
        <dbReference type="Proteomes" id="UP000607653"/>
    </source>
</evidence>
<protein>
    <submittedName>
        <fullName evidence="1">Uncharacterized protein</fullName>
    </submittedName>
</protein>
<dbReference type="EMBL" id="DUZY01000001">
    <property type="protein sequence ID" value="DAD22757.1"/>
    <property type="molecule type" value="Genomic_DNA"/>
</dbReference>
<keyword evidence="2" id="KW-1185">Reference proteome</keyword>
<comment type="caution">
    <text evidence="1">The sequence shown here is derived from an EMBL/GenBank/DDBJ whole genome shotgun (WGS) entry which is preliminary data.</text>
</comment>